<evidence type="ECO:0000313" key="1">
    <source>
        <dbReference type="EMBL" id="KAK3279179.1"/>
    </source>
</evidence>
<proteinExistence type="predicted"/>
<sequence>MMWWAGNGYARMAKRVNLNRYFEKSGCLLSVNGVGDDRITPEGLSSFTFERPIIPVVLAETPVQPHLPAATHSEMQHAVQLEELSEEEVDSEEDQDSDEAQKWFVPDGFYVVFDTPLAGVDNSFVGKHIMFKWNGVGWCHGWVQTFYPNHRRGYNVEVVYDDGDRRDHILRLQDYGRGDTVEAGAWCLLKEGSIQSIEA</sequence>
<name>A0AAE0GJ44_9CHLO</name>
<gene>
    <name evidence="1" type="ORF">CYMTET_12926</name>
</gene>
<keyword evidence="2" id="KW-1185">Reference proteome</keyword>
<evidence type="ECO:0000313" key="2">
    <source>
        <dbReference type="Proteomes" id="UP001190700"/>
    </source>
</evidence>
<reference evidence="1 2" key="1">
    <citation type="journal article" date="2015" name="Genome Biol. Evol.">
        <title>Comparative Genomics of a Bacterivorous Green Alga Reveals Evolutionary Causalities and Consequences of Phago-Mixotrophic Mode of Nutrition.</title>
        <authorList>
            <person name="Burns J.A."/>
            <person name="Paasch A."/>
            <person name="Narechania A."/>
            <person name="Kim E."/>
        </authorList>
    </citation>
    <scope>NUCLEOTIDE SEQUENCE [LARGE SCALE GENOMIC DNA]</scope>
    <source>
        <strain evidence="1 2">PLY_AMNH</strain>
    </source>
</reference>
<organism evidence="1 2">
    <name type="scientific">Cymbomonas tetramitiformis</name>
    <dbReference type="NCBI Taxonomy" id="36881"/>
    <lineage>
        <taxon>Eukaryota</taxon>
        <taxon>Viridiplantae</taxon>
        <taxon>Chlorophyta</taxon>
        <taxon>Pyramimonadophyceae</taxon>
        <taxon>Pyramimonadales</taxon>
        <taxon>Pyramimonadaceae</taxon>
        <taxon>Cymbomonas</taxon>
    </lineage>
</organism>
<dbReference type="AlphaFoldDB" id="A0AAE0GJ44"/>
<dbReference type="EMBL" id="LGRX02005095">
    <property type="protein sequence ID" value="KAK3279179.1"/>
    <property type="molecule type" value="Genomic_DNA"/>
</dbReference>
<dbReference type="Proteomes" id="UP001190700">
    <property type="component" value="Unassembled WGS sequence"/>
</dbReference>
<comment type="caution">
    <text evidence="1">The sequence shown here is derived from an EMBL/GenBank/DDBJ whole genome shotgun (WGS) entry which is preliminary data.</text>
</comment>
<protein>
    <submittedName>
        <fullName evidence="1">Uncharacterized protein</fullName>
    </submittedName>
</protein>
<accession>A0AAE0GJ44</accession>